<proteinExistence type="predicted"/>
<reference evidence="1" key="1">
    <citation type="journal article" date="2015" name="Nature">
        <title>Complex archaea that bridge the gap between prokaryotes and eukaryotes.</title>
        <authorList>
            <person name="Spang A."/>
            <person name="Saw J.H."/>
            <person name="Jorgensen S.L."/>
            <person name="Zaremba-Niedzwiedzka K."/>
            <person name="Martijn J."/>
            <person name="Lind A.E."/>
            <person name="van Eijk R."/>
            <person name="Schleper C."/>
            <person name="Guy L."/>
            <person name="Ettema T.J."/>
        </authorList>
    </citation>
    <scope>NUCLEOTIDE SEQUENCE</scope>
</reference>
<name>A0A0F9SFB6_9ZZZZ</name>
<evidence type="ECO:0000313" key="1">
    <source>
        <dbReference type="EMBL" id="KKN67570.1"/>
    </source>
</evidence>
<comment type="caution">
    <text evidence="1">The sequence shown here is derived from an EMBL/GenBank/DDBJ whole genome shotgun (WGS) entry which is preliminary data.</text>
</comment>
<protein>
    <submittedName>
        <fullName evidence="1">Uncharacterized protein</fullName>
    </submittedName>
</protein>
<dbReference type="EMBL" id="LAZR01000471">
    <property type="protein sequence ID" value="KKN67570.1"/>
    <property type="molecule type" value="Genomic_DNA"/>
</dbReference>
<gene>
    <name evidence="1" type="ORF">LCGC14_0460250</name>
</gene>
<accession>A0A0F9SFB6</accession>
<organism evidence="1">
    <name type="scientific">marine sediment metagenome</name>
    <dbReference type="NCBI Taxonomy" id="412755"/>
    <lineage>
        <taxon>unclassified sequences</taxon>
        <taxon>metagenomes</taxon>
        <taxon>ecological metagenomes</taxon>
    </lineage>
</organism>
<dbReference type="AlphaFoldDB" id="A0A0F9SFB6"/>
<sequence>MPSQKEMRAWLRGDKETSYGRSISVESINKSLADDPLAAVVDASGWRVVNAMSGEYSVSLDGKDALLNFGKHAGARVSELAADESDRSYLEWMLKSDFVAELLGIVKVQLERDLKAQAAGWARP</sequence>